<dbReference type="STRING" id="1643428.GCA_001442855_01572"/>
<reference evidence="2" key="1">
    <citation type="submission" date="2015-11" db="EMBL/GenBank/DDBJ databases">
        <authorList>
            <person name="Varghese N."/>
        </authorList>
    </citation>
    <scope>NUCLEOTIDE SEQUENCE [LARGE SCALE GENOMIC DNA]</scope>
</reference>
<name>A0A0S4N7C3_9BACT</name>
<dbReference type="InterPro" id="IPR038636">
    <property type="entry name" value="Wzi_sf"/>
</dbReference>
<dbReference type="RefSeq" id="WP_140945344.1">
    <property type="nucleotide sequence ID" value="NZ_FAOO01000011.1"/>
</dbReference>
<evidence type="ECO:0000313" key="1">
    <source>
        <dbReference type="EMBL" id="CUU06779.1"/>
    </source>
</evidence>
<dbReference type="OrthoDB" id="9808260at2"/>
<sequence>MRKILYALIIFISTNLLSQVENVPITNRVYMFLKRMEVKGFIKNFDDVSLPLSRGEVAKFLSEINSQYEKLSRNERETLKLLMIEFENELKKENFFETKIFSDFLKREFLFSDRAKYLYSYRDTSISFFVDALVNFDLRFSRASNVLLAEIGGRLRGTYDGKIGFYLQSTDGQIFGDKKLALEDLKLKQNYKLNEPGSVNFDFTEAYIKYQTKHISLQIGREAITQGYGFSGKLFISETAPVFDFFKISFKYKGVSYDFVHSWLLGTKFTIPDTTAGNIIVINSKYLATHRLNFNFWDKFNFGVWEGIIYARRFPELAYLNPFNFYKSAEHSLQDRDNSLLGFNFKSNLFKNFQIYGTILIDDINFPLIGTGWYGNQLGYQVGLYFAGLKDTDIILEYTRIEPYVYSHRINENNYTHNGFLLGHWIGPNSDDFFIKINYLLSKRTVLNFFVEKIRHGKNKIVGTDTLNVGGDYNLGHRVNDSNTVRFLSGDTEKRYKFGGSLFIEFAKDFFAIFGVEKYERNFLTYFKIKFDY</sequence>
<evidence type="ECO:0000313" key="2">
    <source>
        <dbReference type="Proteomes" id="UP000320623"/>
    </source>
</evidence>
<organism evidence="1 2">
    <name type="scientific">Candidatus Thermokryptus mobilis</name>
    <dbReference type="NCBI Taxonomy" id="1643428"/>
    <lineage>
        <taxon>Bacteria</taxon>
        <taxon>Pseudomonadati</taxon>
        <taxon>Candidatus Kryptoniota</taxon>
        <taxon>Candidatus Thermokryptus</taxon>
    </lineage>
</organism>
<protein>
    <submittedName>
        <fullName evidence="1">Capsule assembly protein Wzi</fullName>
    </submittedName>
</protein>
<dbReference type="Proteomes" id="UP000320623">
    <property type="component" value="Unassembled WGS sequence"/>
</dbReference>
<dbReference type="EMBL" id="FAOO01000011">
    <property type="protein sequence ID" value="CUU06779.1"/>
    <property type="molecule type" value="Genomic_DNA"/>
</dbReference>
<dbReference type="Gene3D" id="2.40.160.130">
    <property type="entry name" value="Capsule assembly protein Wzi"/>
    <property type="match status" value="1"/>
</dbReference>
<accession>A0A0S4N7C3</accession>
<dbReference type="AlphaFoldDB" id="A0A0S4N7C3"/>
<keyword evidence="2" id="KW-1185">Reference proteome</keyword>
<gene>
    <name evidence="1" type="ORF">JGI1_01606</name>
</gene>
<dbReference type="InterPro" id="IPR026950">
    <property type="entry name" value="Caps_assemb_Wzi"/>
</dbReference>
<proteinExistence type="predicted"/>
<dbReference type="Pfam" id="PF14052">
    <property type="entry name" value="Caps_assemb_Wzi"/>
    <property type="match status" value="1"/>
</dbReference>